<feature type="region of interest" description="Disordered" evidence="8">
    <location>
        <begin position="442"/>
        <end position="473"/>
    </location>
</feature>
<organism evidence="12 13">
    <name type="scientific">Zestomonas carbonaria</name>
    <dbReference type="NCBI Taxonomy" id="2762745"/>
    <lineage>
        <taxon>Bacteria</taxon>
        <taxon>Pseudomonadati</taxon>
        <taxon>Pseudomonadota</taxon>
        <taxon>Gammaproteobacteria</taxon>
        <taxon>Pseudomonadales</taxon>
        <taxon>Pseudomonadaceae</taxon>
        <taxon>Zestomonas</taxon>
    </lineage>
</organism>
<evidence type="ECO:0000256" key="2">
    <source>
        <dbReference type="ARBA" id="ARBA00022692"/>
    </source>
</evidence>
<dbReference type="GO" id="GO:0007165">
    <property type="term" value="P:signal transduction"/>
    <property type="evidence" value="ECO:0007669"/>
    <property type="project" value="UniProtKB-KW"/>
</dbReference>
<feature type="transmembrane region" description="Helical" evidence="9">
    <location>
        <begin position="20"/>
        <end position="40"/>
    </location>
</feature>
<dbReference type="SUPFAM" id="SSF58104">
    <property type="entry name" value="Methyl-accepting chemotaxis protein (MCP) signaling domain"/>
    <property type="match status" value="1"/>
</dbReference>
<dbReference type="AlphaFoldDB" id="A0A7U7ELZ8"/>
<dbReference type="InterPro" id="IPR003660">
    <property type="entry name" value="HAMP_dom"/>
</dbReference>
<dbReference type="InterPro" id="IPR004089">
    <property type="entry name" value="MCPsignal_dom"/>
</dbReference>
<comment type="caution">
    <text evidence="12">The sequence shown here is derived from an EMBL/GenBank/DDBJ whole genome shotgun (WGS) entry which is preliminary data.</text>
</comment>
<evidence type="ECO:0000313" key="12">
    <source>
        <dbReference type="EMBL" id="CAD5107459.1"/>
    </source>
</evidence>
<evidence type="ECO:0000256" key="5">
    <source>
        <dbReference type="ARBA" id="ARBA00023224"/>
    </source>
</evidence>
<keyword evidence="4 9" id="KW-0472">Membrane</keyword>
<dbReference type="Pfam" id="PF00672">
    <property type="entry name" value="HAMP"/>
    <property type="match status" value="1"/>
</dbReference>
<evidence type="ECO:0000256" key="6">
    <source>
        <dbReference type="ARBA" id="ARBA00029447"/>
    </source>
</evidence>
<keyword evidence="5 7" id="KW-0807">Transducer</keyword>
<dbReference type="PROSITE" id="PS50885">
    <property type="entry name" value="HAMP"/>
    <property type="match status" value="1"/>
</dbReference>
<dbReference type="CDD" id="cd06225">
    <property type="entry name" value="HAMP"/>
    <property type="match status" value="1"/>
</dbReference>
<proteinExistence type="inferred from homology"/>
<feature type="domain" description="Methyl-accepting transducer" evidence="10">
    <location>
        <begin position="394"/>
        <end position="630"/>
    </location>
</feature>
<evidence type="ECO:0000256" key="8">
    <source>
        <dbReference type="SAM" id="MobiDB-lite"/>
    </source>
</evidence>
<evidence type="ECO:0000256" key="1">
    <source>
        <dbReference type="ARBA" id="ARBA00004141"/>
    </source>
</evidence>
<gene>
    <name evidence="12" type="ORF">PSEWESI4_01732</name>
</gene>
<dbReference type="PANTHER" id="PTHR32089">
    <property type="entry name" value="METHYL-ACCEPTING CHEMOTAXIS PROTEIN MCPB"/>
    <property type="match status" value="1"/>
</dbReference>
<dbReference type="PROSITE" id="PS50111">
    <property type="entry name" value="CHEMOTAXIS_TRANSDUC_2"/>
    <property type="match status" value="1"/>
</dbReference>
<comment type="subcellular location">
    <subcellularLocation>
        <location evidence="1">Membrane</location>
        <topology evidence="1">Multi-pass membrane protein</topology>
    </subcellularLocation>
</comment>
<dbReference type="FunFam" id="1.10.287.950:FF:000001">
    <property type="entry name" value="Methyl-accepting chemotaxis sensory transducer"/>
    <property type="match status" value="1"/>
</dbReference>
<comment type="similarity">
    <text evidence="6">Belongs to the methyl-accepting chemotaxis (MCP) protein family.</text>
</comment>
<protein>
    <recommendedName>
        <fullName evidence="14">Methyl-accepting chemotaxis protein</fullName>
    </recommendedName>
</protein>
<dbReference type="GO" id="GO:0006935">
    <property type="term" value="P:chemotaxis"/>
    <property type="evidence" value="ECO:0007669"/>
    <property type="project" value="UniProtKB-ARBA"/>
</dbReference>
<feature type="transmembrane region" description="Helical" evidence="9">
    <location>
        <begin position="314"/>
        <end position="335"/>
    </location>
</feature>
<evidence type="ECO:0000256" key="7">
    <source>
        <dbReference type="PROSITE-ProRule" id="PRU00284"/>
    </source>
</evidence>
<feature type="compositionally biased region" description="Polar residues" evidence="8">
    <location>
        <begin position="456"/>
        <end position="473"/>
    </location>
</feature>
<feature type="domain" description="HAMP" evidence="11">
    <location>
        <begin position="337"/>
        <end position="389"/>
    </location>
</feature>
<keyword evidence="3 9" id="KW-1133">Transmembrane helix</keyword>
<sequence>MFNVLRPGRRLLDGLRLSHKFGLISLFIFIPIVLMNYLLLDDRLRYIAGVRGELNGLEPLARSLDLLSSLQALHDLGQAQRSILVGAQASGLAEQHRQVMAQAAALQADWGEPASMARFVHLRDALASAVDGAMQESVSMRQSRIAEALRQAPELLALAANGSGLTQDPSAQIRQMVALLSGNGPRVRGLLGQSRALGGEALLLKSLSGSASDQLDGLSVELETLGNEYRLLQRSDELAAPLVDGLQRSIDSLALSRELLENQVLLADELDRPWLPFFEELSEQLERALGIEREILALLRQQLEQRLQQSQQRMLIQVAISLLGLLLIVYLYSAFYASLRGNLHGLAATLRRLADGDFTCSYQTGSRDELNELGQVLNGSIQNIHGLVSEVRLAIAQVAEQARQVEDIASETSTAMDSQRRMVEQVASAMQQMTTTAQEVARSAATASQGAERVNQETASGSELVNRQSRGTQQLAGGIEDTVRVVEHLAGESKAIGLVLNVIQDIAGQTNLLALNAAIEAARAGGQGRGFAVVADEVRNLARRTQDSSGEIERMISQLQQGASDAVATLAISRNMAVANVEDAAQVRLRLEGIVQTIGQITEQSLQIAASAEQQTQVANDIDQHILRINQAAELTTQGAGRSESATREMGRLVDRLNGLIGRFRI</sequence>
<evidence type="ECO:0000259" key="10">
    <source>
        <dbReference type="PROSITE" id="PS50111"/>
    </source>
</evidence>
<dbReference type="Gene3D" id="1.10.287.950">
    <property type="entry name" value="Methyl-accepting chemotaxis protein"/>
    <property type="match status" value="1"/>
</dbReference>
<dbReference type="EMBL" id="CAJFCI010000035">
    <property type="protein sequence ID" value="CAD5107459.1"/>
    <property type="molecule type" value="Genomic_DNA"/>
</dbReference>
<dbReference type="PANTHER" id="PTHR32089:SF119">
    <property type="entry name" value="METHYL-ACCEPTING CHEMOTAXIS PROTEIN CTPL"/>
    <property type="match status" value="1"/>
</dbReference>
<reference evidence="12 13" key="1">
    <citation type="submission" date="2020-08" db="EMBL/GenBank/DDBJ databases">
        <authorList>
            <person name="Criscuolo A."/>
        </authorList>
    </citation>
    <scope>NUCLEOTIDE SEQUENCE [LARGE SCALE GENOMIC DNA]</scope>
    <source>
        <strain evidence="12">CIP111764</strain>
    </source>
</reference>
<evidence type="ECO:0000256" key="4">
    <source>
        <dbReference type="ARBA" id="ARBA00023136"/>
    </source>
</evidence>
<name>A0A7U7ELZ8_9GAMM</name>
<evidence type="ECO:0000259" key="11">
    <source>
        <dbReference type="PROSITE" id="PS50885"/>
    </source>
</evidence>
<accession>A0A7U7ELZ8</accession>
<dbReference type="Pfam" id="PF00015">
    <property type="entry name" value="MCPsignal"/>
    <property type="match status" value="1"/>
</dbReference>
<evidence type="ECO:0000256" key="9">
    <source>
        <dbReference type="SAM" id="Phobius"/>
    </source>
</evidence>
<evidence type="ECO:0000313" key="13">
    <source>
        <dbReference type="Proteomes" id="UP000583387"/>
    </source>
</evidence>
<evidence type="ECO:0000256" key="3">
    <source>
        <dbReference type="ARBA" id="ARBA00022989"/>
    </source>
</evidence>
<keyword evidence="2 9" id="KW-0812">Transmembrane</keyword>
<dbReference type="SMART" id="SM00283">
    <property type="entry name" value="MA"/>
    <property type="match status" value="1"/>
</dbReference>
<evidence type="ECO:0008006" key="14">
    <source>
        <dbReference type="Google" id="ProtNLM"/>
    </source>
</evidence>
<keyword evidence="13" id="KW-1185">Reference proteome</keyword>
<dbReference type="GO" id="GO:0016020">
    <property type="term" value="C:membrane"/>
    <property type="evidence" value="ECO:0007669"/>
    <property type="project" value="UniProtKB-SubCell"/>
</dbReference>
<dbReference type="Proteomes" id="UP000583387">
    <property type="component" value="Unassembled WGS sequence"/>
</dbReference>
<dbReference type="CDD" id="cd11386">
    <property type="entry name" value="MCP_signal"/>
    <property type="match status" value="1"/>
</dbReference>